<dbReference type="Proteomes" id="UP000076004">
    <property type="component" value="Chromosome 1"/>
</dbReference>
<dbReference type="Pfam" id="PF18097">
    <property type="entry name" value="Vta1_C"/>
    <property type="match status" value="1"/>
</dbReference>
<dbReference type="GO" id="GO:0005771">
    <property type="term" value="C:multivesicular body"/>
    <property type="evidence" value="ECO:0007669"/>
    <property type="project" value="TreeGrafter"/>
</dbReference>
<dbReference type="GeneID" id="29774207"/>
<organism evidence="11 12">
    <name type="scientific">Plasmodium gaboni</name>
    <dbReference type="NCBI Taxonomy" id="647221"/>
    <lineage>
        <taxon>Eukaryota</taxon>
        <taxon>Sar</taxon>
        <taxon>Alveolata</taxon>
        <taxon>Apicomplexa</taxon>
        <taxon>Aconoidasida</taxon>
        <taxon>Haemosporida</taxon>
        <taxon>Plasmodiidae</taxon>
        <taxon>Plasmodium</taxon>
        <taxon>Plasmodium (Laverania)</taxon>
    </lineage>
</organism>
<feature type="domain" description="Vta1 C-terminal" evidence="10">
    <location>
        <begin position="238"/>
        <end position="267"/>
    </location>
</feature>
<accession>A0A151LWX8</accession>
<keyword evidence="7" id="KW-0653">Protein transport</keyword>
<evidence type="ECO:0000256" key="3">
    <source>
        <dbReference type="ARBA" id="ARBA00007895"/>
    </source>
</evidence>
<dbReference type="InterPro" id="IPR039431">
    <property type="entry name" value="Vta1/CALS_N"/>
</dbReference>
<dbReference type="InterPro" id="IPR023175">
    <property type="entry name" value="Vta1/CALS_N_sf"/>
</dbReference>
<dbReference type="GO" id="GO:0010008">
    <property type="term" value="C:endosome membrane"/>
    <property type="evidence" value="ECO:0007669"/>
    <property type="project" value="UniProtKB-SubCell"/>
</dbReference>
<keyword evidence="5" id="KW-0963">Cytoplasm</keyword>
<feature type="domain" description="Vta1/callose synthase N-terminal" evidence="9">
    <location>
        <begin position="21"/>
        <end position="156"/>
    </location>
</feature>
<comment type="similarity">
    <text evidence="3">Belongs to the VTA1 family.</text>
</comment>
<dbReference type="PANTHER" id="PTHR46009">
    <property type="entry name" value="VACUOLAR PROTEIN SORTING-ASSOCIATED PROTEIN VTA1 HOMOLOG"/>
    <property type="match status" value="1"/>
</dbReference>
<evidence type="ECO:0000256" key="8">
    <source>
        <dbReference type="ARBA" id="ARBA00023136"/>
    </source>
</evidence>
<sequence>MVEGQNDTSLGEGKKINMKSIEFVLKKSEELETNHSLVSFLCILYVVEKLNDYVKVNYTDIDKKNVLIKCLNKAEEMRPSFGSLDYNVLSNFCEKLFLAADKADRNEVITKKTLQMFFTSKMFYEILNHFNSLSTEENKKYVYAKYKTIYLKKCFDNNIIPEPGSPKNEDAISEVDNKIGEENKEEKEQITNDKYEHYEDNKINNYYENDNDYYKEREKLSTQNKRIEDTVDFNLSLKHAQYAVNALIFEDRDTAKRELKLSLSYLE</sequence>
<dbReference type="AlphaFoldDB" id="A0A151LWX8"/>
<evidence type="ECO:0000259" key="10">
    <source>
        <dbReference type="Pfam" id="PF18097"/>
    </source>
</evidence>
<gene>
    <name evidence="11" type="ORF">PGSY75_0103000</name>
</gene>
<dbReference type="Gene3D" id="1.25.40.270">
    <property type="entry name" value="Vacuolar protein sorting-associated protein vta1"/>
    <property type="match status" value="1"/>
</dbReference>
<evidence type="ECO:0000256" key="5">
    <source>
        <dbReference type="ARBA" id="ARBA00022490"/>
    </source>
</evidence>
<dbReference type="Pfam" id="PF04652">
    <property type="entry name" value="Vta1"/>
    <property type="match status" value="1"/>
</dbReference>
<evidence type="ECO:0000256" key="6">
    <source>
        <dbReference type="ARBA" id="ARBA00022753"/>
    </source>
</evidence>
<dbReference type="KEGG" id="pgab:PGSY75_0103000"/>
<name>A0A151LWX8_9APIC</name>
<dbReference type="PANTHER" id="PTHR46009:SF1">
    <property type="entry name" value="VACUOLAR PROTEIN SORTING-ASSOCIATED PROTEIN VTA1 HOMOLOG"/>
    <property type="match status" value="1"/>
</dbReference>
<keyword evidence="4" id="KW-0813">Transport</keyword>
<comment type="caution">
    <text evidence="11">The sequence shown here is derived from an EMBL/GenBank/DDBJ whole genome shotgun (WGS) entry which is preliminary data.</text>
</comment>
<dbReference type="VEuPathDB" id="PlasmoDB:PGSY75_0103000"/>
<protein>
    <submittedName>
        <fullName evidence="11">Putative vacuolar protein sorting-associated protein VTA1</fullName>
    </submittedName>
</protein>
<dbReference type="GO" id="GO:0015031">
    <property type="term" value="P:protein transport"/>
    <property type="evidence" value="ECO:0007669"/>
    <property type="project" value="UniProtKB-KW"/>
</dbReference>
<proteinExistence type="inferred from homology"/>
<dbReference type="InterPro" id="IPR041212">
    <property type="entry name" value="Vta1_C"/>
</dbReference>
<keyword evidence="8" id="KW-0472">Membrane</keyword>
<reference evidence="11 12" key="1">
    <citation type="journal article" date="2016" name="Nat. Commun.">
        <title>Genomes of cryptic chimpanzee Plasmodium species reveal key evolutionary events leading to human malaria.</title>
        <authorList>
            <person name="Sundararaman S.A."/>
            <person name="Plenderleith L.J."/>
            <person name="Liu W."/>
            <person name="Loy D.E."/>
            <person name="Learn G.H."/>
            <person name="Li Y."/>
            <person name="Shaw K.S."/>
            <person name="Ayouba A."/>
            <person name="Peeters M."/>
            <person name="Speede S."/>
            <person name="Shaw G.M."/>
            <person name="Bushman F.D."/>
            <person name="Brisson D."/>
            <person name="Rayner J.C."/>
            <person name="Sharp P.M."/>
            <person name="Hahn B.H."/>
        </authorList>
    </citation>
    <scope>NUCLEOTIDE SEQUENCE [LARGE SCALE GENOMIC DNA]</scope>
    <source>
        <strain evidence="11 12">SY75</strain>
    </source>
</reference>
<dbReference type="GO" id="GO:0032511">
    <property type="term" value="P:late endosome to vacuole transport via multivesicular body sorting pathway"/>
    <property type="evidence" value="ECO:0007669"/>
    <property type="project" value="InterPro"/>
</dbReference>
<evidence type="ECO:0000256" key="4">
    <source>
        <dbReference type="ARBA" id="ARBA00022448"/>
    </source>
</evidence>
<evidence type="ECO:0000256" key="2">
    <source>
        <dbReference type="ARBA" id="ARBA00004496"/>
    </source>
</evidence>
<evidence type="ECO:0000313" key="12">
    <source>
        <dbReference type="Proteomes" id="UP000076004"/>
    </source>
</evidence>
<evidence type="ECO:0000313" key="11">
    <source>
        <dbReference type="EMBL" id="KYO03676.1"/>
    </source>
</evidence>
<dbReference type="RefSeq" id="XP_018643870.1">
    <property type="nucleotide sequence ID" value="XM_018783586.1"/>
</dbReference>
<comment type="subcellular location">
    <subcellularLocation>
        <location evidence="2">Cytoplasm</location>
    </subcellularLocation>
    <subcellularLocation>
        <location evidence="1">Endosome membrane</location>
        <topology evidence="1">Peripheral membrane protein</topology>
    </subcellularLocation>
</comment>
<dbReference type="EMBL" id="LVLB01000002">
    <property type="protein sequence ID" value="KYO03676.1"/>
    <property type="molecule type" value="Genomic_DNA"/>
</dbReference>
<evidence type="ECO:0000256" key="7">
    <source>
        <dbReference type="ARBA" id="ARBA00022927"/>
    </source>
</evidence>
<dbReference type="VEuPathDB" id="PlasmoDB:PGABG01_0101400"/>
<dbReference type="InterPro" id="IPR044538">
    <property type="entry name" value="Vta1-like"/>
</dbReference>
<keyword evidence="6" id="KW-0967">Endosome</keyword>
<evidence type="ECO:0000259" key="9">
    <source>
        <dbReference type="Pfam" id="PF04652"/>
    </source>
</evidence>
<evidence type="ECO:0000256" key="1">
    <source>
        <dbReference type="ARBA" id="ARBA00004481"/>
    </source>
</evidence>
<dbReference type="Gene3D" id="1.20.5.420">
    <property type="entry name" value="Immunoglobulin FC, subunit C"/>
    <property type="match status" value="1"/>
</dbReference>